<sequence>MLPPNAPCGGIHLDTNTCWGSTSSHRLLFHLDVHWTPFPEGTFVSDSIFSDLIPISAPIWRLFCRLDPGLTVSLSSRLRQFLSICRKCSSFESVQAIALLDHSFTPLYILDDQVHDIFSTDALGSYAMASTSSIKSCPFLSILSKLVLVMAQQPDDEPHRIAQLYNAFVNELQRHWDHALPLKLPISDPSEAIPDLSTCILYQKIQVLAHCISLRTVAIENRASATISPSAQRASDWVDFDGYSGVENLEECSSIIGDSRGSADVAAVPEGINHDIFLSDMFLLEGGQQMHVPLTLESPLMTEDEVDAQHALMAGLGTDHESSSIRAEMQSASLLSDMSAFKAANPACVLEDFIRWYSPNDWVEGKGLSRRMSGVNNLWRKCWSKAVACPASRQKPLFDYIAQGERILDYFRTINPAALMQQIESVAIGNAAHVIGSAFMILGDMPRTRRTVAQLFTAESNSNVVAHIEKVERMACLMQRLPSNMIRLPLIDDILHDNVAMIMADTDRQLLLDGMDEKFRNLSLPDQRRYTVVNDIEESVVVEIEGGTPAVFGDQGGIDPDRIAIATASSI</sequence>
<dbReference type="GO" id="GO:0005737">
    <property type="term" value="C:cytoplasm"/>
    <property type="evidence" value="ECO:0007669"/>
    <property type="project" value="UniProtKB-SubCell"/>
</dbReference>
<organism evidence="7">
    <name type="scientific">Spongospora subterranea</name>
    <dbReference type="NCBI Taxonomy" id="70186"/>
    <lineage>
        <taxon>Eukaryota</taxon>
        <taxon>Sar</taxon>
        <taxon>Rhizaria</taxon>
        <taxon>Endomyxa</taxon>
        <taxon>Phytomyxea</taxon>
        <taxon>Plasmodiophorida</taxon>
        <taxon>Plasmodiophoridae</taxon>
        <taxon>Spongospora</taxon>
    </lineage>
</organism>
<evidence type="ECO:0000256" key="1">
    <source>
        <dbReference type="ARBA" id="ARBA00004496"/>
    </source>
</evidence>
<reference evidence="7" key="1">
    <citation type="submission" date="2015-04" db="EMBL/GenBank/DDBJ databases">
        <title>The genome sequence of the plant pathogenic Rhizarian Plasmodiophora brassicae reveals insights in its biotrophic life cycle and the origin of chitin synthesis.</title>
        <authorList>
            <person name="Schwelm A."/>
            <person name="Fogelqvist J."/>
            <person name="Knaust A."/>
            <person name="Julke S."/>
            <person name="Lilja T."/>
            <person name="Dhandapani V."/>
            <person name="Bonilla-Rosso G."/>
            <person name="Karlsson M."/>
            <person name="Shevchenko A."/>
            <person name="Choi S.R."/>
            <person name="Kim H.G."/>
            <person name="Park J.Y."/>
            <person name="Lim Y.P."/>
            <person name="Ludwig-Muller J."/>
            <person name="Dixelius C."/>
        </authorList>
    </citation>
    <scope>NUCLEOTIDE SEQUENCE</scope>
    <source>
        <tissue evidence="7">Potato root galls</tissue>
    </source>
</reference>
<evidence type="ECO:0000256" key="2">
    <source>
        <dbReference type="ARBA" id="ARBA00008856"/>
    </source>
</evidence>
<comment type="similarity">
    <text evidence="2">Belongs to the Rab3-GAP catalytic subunit family.</text>
</comment>
<dbReference type="InterPro" id="IPR045700">
    <property type="entry name" value="Rab3GAP1"/>
</dbReference>
<dbReference type="Pfam" id="PF13890">
    <property type="entry name" value="Rab3-GTPase_cat"/>
    <property type="match status" value="1"/>
</dbReference>
<evidence type="ECO:0000256" key="5">
    <source>
        <dbReference type="ARBA" id="ARBA00022490"/>
    </source>
</evidence>
<name>A0A0H5RCQ5_9EUKA</name>
<proteinExistence type="inferred from homology"/>
<feature type="domain" description="Rab3GAP catalytic subunit conserved" evidence="6">
    <location>
        <begin position="278"/>
        <end position="411"/>
    </location>
</feature>
<dbReference type="InterPro" id="IPR026147">
    <property type="entry name" value="Rab3GAP1_conserved"/>
</dbReference>
<dbReference type="AlphaFoldDB" id="A0A0H5RCQ5"/>
<comment type="subcellular location">
    <subcellularLocation>
        <location evidence="1">Cytoplasm</location>
    </subcellularLocation>
</comment>
<keyword evidence="4" id="KW-0343">GTPase activation</keyword>
<dbReference type="GO" id="GO:0005096">
    <property type="term" value="F:GTPase activator activity"/>
    <property type="evidence" value="ECO:0007669"/>
    <property type="project" value="UniProtKB-KW"/>
</dbReference>
<protein>
    <recommendedName>
        <fullName evidence="3">Rab3 GTPase-activating protein catalytic subunit</fullName>
    </recommendedName>
</protein>
<evidence type="ECO:0000256" key="3">
    <source>
        <dbReference type="ARBA" id="ARBA00015817"/>
    </source>
</evidence>
<accession>A0A0H5RCQ5</accession>
<evidence type="ECO:0000259" key="6">
    <source>
        <dbReference type="Pfam" id="PF13890"/>
    </source>
</evidence>
<keyword evidence="5" id="KW-0963">Cytoplasm</keyword>
<evidence type="ECO:0000256" key="4">
    <source>
        <dbReference type="ARBA" id="ARBA00022468"/>
    </source>
</evidence>
<dbReference type="PANTHER" id="PTHR21422">
    <property type="entry name" value="RAB3 GTPASE-ACTIVATING PROTEIN CATALYTIC SUBUNIT"/>
    <property type="match status" value="1"/>
</dbReference>
<dbReference type="EMBL" id="HACM01005837">
    <property type="protein sequence ID" value="CRZ06279.1"/>
    <property type="molecule type" value="Transcribed_RNA"/>
</dbReference>
<evidence type="ECO:0000313" key="7">
    <source>
        <dbReference type="EMBL" id="CRZ06279.1"/>
    </source>
</evidence>
<dbReference type="PANTHER" id="PTHR21422:SF9">
    <property type="entry name" value="RAB3 GTPASE-ACTIVATING PROTEIN CATALYTIC SUBUNIT"/>
    <property type="match status" value="1"/>
</dbReference>